<evidence type="ECO:0000313" key="2">
    <source>
        <dbReference type="Proteomes" id="UP000315369"/>
    </source>
</evidence>
<name>A0A540WNV5_9BACT</name>
<gene>
    <name evidence="1" type="ORF">FJV41_38015</name>
</gene>
<dbReference type="AlphaFoldDB" id="A0A540WNV5"/>
<dbReference type="Proteomes" id="UP000315369">
    <property type="component" value="Unassembled WGS sequence"/>
</dbReference>
<dbReference type="EMBL" id="VIFM01000234">
    <property type="protein sequence ID" value="TQF10712.1"/>
    <property type="molecule type" value="Genomic_DNA"/>
</dbReference>
<proteinExistence type="predicted"/>
<protein>
    <submittedName>
        <fullName evidence="1">DUF3892 domain-containing protein</fullName>
    </submittedName>
</protein>
<sequence>MRYITHIHLEGGRRLEHIALVRWREGLMTGTSTRQQMVEWIDDGGDARVQALPVDARVEVVNARPPYLRSVPNGSLFDNLLSLPEF</sequence>
<dbReference type="OrthoDB" id="826539at2"/>
<reference evidence="1 2" key="1">
    <citation type="submission" date="2019-06" db="EMBL/GenBank/DDBJ databases">
        <authorList>
            <person name="Livingstone P."/>
            <person name="Whitworth D."/>
        </authorList>
    </citation>
    <scope>NUCLEOTIDE SEQUENCE [LARGE SCALE GENOMIC DNA]</scope>
    <source>
        <strain evidence="1 2">AM401</strain>
    </source>
</reference>
<evidence type="ECO:0000313" key="1">
    <source>
        <dbReference type="EMBL" id="TQF10712.1"/>
    </source>
</evidence>
<organism evidence="1 2">
    <name type="scientific">Myxococcus llanfairpwllgwyngyllgogerychwyrndrobwllllantysiliogogogochensis</name>
    <dbReference type="NCBI Taxonomy" id="2590453"/>
    <lineage>
        <taxon>Bacteria</taxon>
        <taxon>Pseudomonadati</taxon>
        <taxon>Myxococcota</taxon>
        <taxon>Myxococcia</taxon>
        <taxon>Myxococcales</taxon>
        <taxon>Cystobacterineae</taxon>
        <taxon>Myxococcaceae</taxon>
        <taxon>Myxococcus</taxon>
    </lineage>
</organism>
<dbReference type="InterPro" id="IPR024997">
    <property type="entry name" value="DUF3892"/>
</dbReference>
<dbReference type="RefSeq" id="WP_141647509.1">
    <property type="nucleotide sequence ID" value="NZ_VIFM01000234.1"/>
</dbReference>
<dbReference type="Pfam" id="PF13031">
    <property type="entry name" value="DUF3892"/>
    <property type="match status" value="1"/>
</dbReference>
<keyword evidence="2" id="KW-1185">Reference proteome</keyword>
<accession>A0A540WNV5</accession>
<comment type="caution">
    <text evidence="1">The sequence shown here is derived from an EMBL/GenBank/DDBJ whole genome shotgun (WGS) entry which is preliminary data.</text>
</comment>